<evidence type="ECO:0000256" key="2">
    <source>
        <dbReference type="ARBA" id="ARBA00019232"/>
    </source>
</evidence>
<dbReference type="PANTHER" id="PTHR43390:SF1">
    <property type="entry name" value="CHLOROPLAST PROCESSING PEPTIDASE"/>
    <property type="match status" value="1"/>
</dbReference>
<dbReference type="RefSeq" id="WP_257940819.1">
    <property type="nucleotide sequence ID" value="NZ_JAMZEE010000030.1"/>
</dbReference>
<comment type="caution">
    <text evidence="6">The sequence shown here is derived from an EMBL/GenBank/DDBJ whole genome shotgun (WGS) entry which is preliminary data.</text>
</comment>
<evidence type="ECO:0000256" key="4">
    <source>
        <dbReference type="RuleBase" id="RU362042"/>
    </source>
</evidence>
<accession>A0A9X2NZQ9</accession>
<dbReference type="PANTHER" id="PTHR43390">
    <property type="entry name" value="SIGNAL PEPTIDASE I"/>
    <property type="match status" value="1"/>
</dbReference>
<organism evidence="6 7">
    <name type="scientific">Bacteroides muris</name>
    <name type="common">ex Fokt et al. 2023</name>
    <dbReference type="NCBI Taxonomy" id="2937417"/>
    <lineage>
        <taxon>Bacteria</taxon>
        <taxon>Pseudomonadati</taxon>
        <taxon>Bacteroidota</taxon>
        <taxon>Bacteroidia</taxon>
        <taxon>Bacteroidales</taxon>
        <taxon>Bacteroidaceae</taxon>
        <taxon>Bacteroides</taxon>
    </lineage>
</organism>
<dbReference type="NCBIfam" id="TIGR02227">
    <property type="entry name" value="sigpep_I_bact"/>
    <property type="match status" value="1"/>
</dbReference>
<evidence type="ECO:0000313" key="6">
    <source>
        <dbReference type="EMBL" id="MCR6508903.1"/>
    </source>
</evidence>
<keyword evidence="4 6" id="KW-0378">Hydrolase</keyword>
<dbReference type="SUPFAM" id="SSF51306">
    <property type="entry name" value="LexA/Signal peptidase"/>
    <property type="match status" value="1"/>
</dbReference>
<reference evidence="6" key="1">
    <citation type="journal article" date="2022" name="Arch. Microbiol.">
        <title>Bacteroides muris sp. nov. isolated from the cecum of wild-derived house mice.</title>
        <authorList>
            <person name="Fokt H."/>
            <person name="Unni R."/>
            <person name="Repnik U."/>
            <person name="Schmitz R.A."/>
            <person name="Bramkamp M."/>
            <person name="Baines J.F."/>
            <person name="Unterweger D."/>
        </authorList>
    </citation>
    <scope>NUCLEOTIDE SEQUENCE</scope>
    <source>
        <strain evidence="6">KH569_7</strain>
    </source>
</reference>
<dbReference type="InterPro" id="IPR036286">
    <property type="entry name" value="LexA/Signal_pep-like_sf"/>
</dbReference>
<feature type="domain" description="Peptidase S26" evidence="5">
    <location>
        <begin position="24"/>
        <end position="278"/>
    </location>
</feature>
<dbReference type="GO" id="GO:0016020">
    <property type="term" value="C:membrane"/>
    <property type="evidence" value="ECO:0007669"/>
    <property type="project" value="UniProtKB-SubCell"/>
</dbReference>
<comment type="similarity">
    <text evidence="1 4">Belongs to the peptidase S26 family.</text>
</comment>
<dbReference type="GO" id="GO:0009003">
    <property type="term" value="F:signal peptidase activity"/>
    <property type="evidence" value="ECO:0007669"/>
    <property type="project" value="UniProtKB-EC"/>
</dbReference>
<dbReference type="PRINTS" id="PR00727">
    <property type="entry name" value="LEADERPTASE"/>
</dbReference>
<feature type="active site" evidence="3">
    <location>
        <position position="48"/>
    </location>
</feature>
<reference evidence="6" key="2">
    <citation type="submission" date="2022-04" db="EMBL/GenBank/DDBJ databases">
        <authorList>
            <person name="Fokt H."/>
            <person name="Baines J."/>
        </authorList>
    </citation>
    <scope>NUCLEOTIDE SEQUENCE</scope>
    <source>
        <strain evidence="6">KH569_7</strain>
    </source>
</reference>
<dbReference type="Pfam" id="PF10502">
    <property type="entry name" value="Peptidase_S26"/>
    <property type="match status" value="1"/>
</dbReference>
<comment type="subcellular location">
    <subcellularLocation>
        <location evidence="4">Membrane</location>
        <topology evidence="4">Single-pass type II membrane protein</topology>
    </subcellularLocation>
</comment>
<sequence length="297" mass="34189">MEEGKKQGSMRTWLERLTNIAFGVCVLVVVYCVLQVFVVTSFKIPSDSMSPTLLPGDYVLVDKCSAGARLFDVLDAVEGKEVDIHRLPGWRKFRRDDVLVFNFPYQPGRWDSIAFDVMRYYVKRCVAVPGDTLAIRKGYYRIAGHGGNIGFLPAQKSIAMLPDSGATGVQMETFPWDKRLGWTVKEFGPFPVPARGQTVGMDSTSWRLYRQLVGWEQKKRLRIDAEGHVFLGDSLIHEYRFRENYYFVAGDKAENSQDSRYWGLLPEPFIVGRAVRIWKSVEPDEDTRWDRIWKKIE</sequence>
<keyword evidence="4" id="KW-0645">Protease</keyword>
<keyword evidence="4" id="KW-0812">Transmembrane</keyword>
<gene>
    <name evidence="6" type="primary">lepB</name>
    <name evidence="6" type="ORF">M1B78_12220</name>
</gene>
<evidence type="ECO:0000259" key="5">
    <source>
        <dbReference type="Pfam" id="PF10502"/>
    </source>
</evidence>
<dbReference type="AlphaFoldDB" id="A0A9X2NZQ9"/>
<dbReference type="GO" id="GO:0004252">
    <property type="term" value="F:serine-type endopeptidase activity"/>
    <property type="evidence" value="ECO:0007669"/>
    <property type="project" value="InterPro"/>
</dbReference>
<dbReference type="EMBL" id="JAMZEE010000030">
    <property type="protein sequence ID" value="MCR6508903.1"/>
    <property type="molecule type" value="Genomic_DNA"/>
</dbReference>
<evidence type="ECO:0000313" key="7">
    <source>
        <dbReference type="Proteomes" id="UP001143810"/>
    </source>
</evidence>
<protein>
    <recommendedName>
        <fullName evidence="2 4">Signal peptidase I</fullName>
        <ecNumber evidence="4">3.4.21.89</ecNumber>
    </recommendedName>
</protein>
<dbReference type="GO" id="GO:0006465">
    <property type="term" value="P:signal peptide processing"/>
    <property type="evidence" value="ECO:0007669"/>
    <property type="project" value="InterPro"/>
</dbReference>
<comment type="catalytic activity">
    <reaction evidence="4">
        <text>Cleavage of hydrophobic, N-terminal signal or leader sequences from secreted and periplasmic proteins.</text>
        <dbReference type="EC" id="3.4.21.89"/>
    </reaction>
</comment>
<evidence type="ECO:0000256" key="1">
    <source>
        <dbReference type="ARBA" id="ARBA00009370"/>
    </source>
</evidence>
<dbReference type="CDD" id="cd06530">
    <property type="entry name" value="S26_SPase_I"/>
    <property type="match status" value="2"/>
</dbReference>
<dbReference type="InterPro" id="IPR019533">
    <property type="entry name" value="Peptidase_S26"/>
</dbReference>
<evidence type="ECO:0000256" key="3">
    <source>
        <dbReference type="PIRSR" id="PIRSR600223-1"/>
    </source>
</evidence>
<dbReference type="Proteomes" id="UP001143810">
    <property type="component" value="Unassembled WGS sequence"/>
</dbReference>
<dbReference type="InterPro" id="IPR000223">
    <property type="entry name" value="Pept_S26A_signal_pept_1"/>
</dbReference>
<keyword evidence="4" id="KW-0472">Membrane</keyword>
<name>A0A9X2NZQ9_9BACE</name>
<dbReference type="EC" id="3.4.21.89" evidence="4"/>
<keyword evidence="4" id="KW-1133">Transmembrane helix</keyword>
<dbReference type="Gene3D" id="2.10.109.10">
    <property type="entry name" value="Umud Fragment, subunit A"/>
    <property type="match status" value="1"/>
</dbReference>
<feature type="transmembrane region" description="Helical" evidence="4">
    <location>
        <begin position="20"/>
        <end position="42"/>
    </location>
</feature>
<proteinExistence type="inferred from homology"/>
<feature type="active site" evidence="3">
    <location>
        <position position="123"/>
    </location>
</feature>